<comment type="caution">
    <text evidence="3">The sequence shown here is derived from an EMBL/GenBank/DDBJ whole genome shotgun (WGS) entry which is preliminary data.</text>
</comment>
<keyword evidence="3" id="KW-0966">Cell projection</keyword>
<evidence type="ECO:0000313" key="4">
    <source>
        <dbReference type="Proteomes" id="UP001174136"/>
    </source>
</evidence>
<accession>A0AA47M5C1</accession>
<dbReference type="Proteomes" id="UP001174136">
    <property type="component" value="Unassembled WGS sequence"/>
</dbReference>
<evidence type="ECO:0000313" key="3">
    <source>
        <dbReference type="EMBL" id="KAK0133817.1"/>
    </source>
</evidence>
<dbReference type="EMBL" id="JAOPHQ010005822">
    <property type="protein sequence ID" value="KAK0133817.1"/>
    <property type="molecule type" value="Genomic_DNA"/>
</dbReference>
<dbReference type="Pfam" id="PF24082">
    <property type="entry name" value="SPEF2_C"/>
    <property type="match status" value="1"/>
</dbReference>
<sequence>MDGWMEDDDKVFADRSSGTPRLDYALMLGYLAAHPEPGQGFVRALGLVLGRPLRHPSTCRFVKSMPNINEAPEPGCPGQEAEEEDDEETEEEVPRGSNGRGGEQGVSIAALLAVLRHGDVHKTGHAPCKALEELTEDLQRVFGELGYGPQDHVPFSVLCQHPVVQELMEGSTRYQLIDIYAVLKGNENETETHGSTAS</sequence>
<feature type="region of interest" description="Disordered" evidence="1">
    <location>
        <begin position="64"/>
        <end position="103"/>
    </location>
</feature>
<dbReference type="AlphaFoldDB" id="A0AA47M5C1"/>
<dbReference type="InterPro" id="IPR056199">
    <property type="entry name" value="SPEF2_C"/>
</dbReference>
<keyword evidence="3" id="KW-0969">Cilium</keyword>
<feature type="compositionally biased region" description="Acidic residues" evidence="1">
    <location>
        <begin position="80"/>
        <end position="91"/>
    </location>
</feature>
<proteinExistence type="predicted"/>
<feature type="domain" description="SPEF2 C-terminal" evidence="2">
    <location>
        <begin position="10"/>
        <end position="54"/>
    </location>
</feature>
<protein>
    <submittedName>
        <fullName evidence="3">Sperm flagellar protein 2</fullName>
    </submittedName>
</protein>
<name>A0AA47M5C1_MERPO</name>
<organism evidence="3 4">
    <name type="scientific">Merluccius polli</name>
    <name type="common">Benguela hake</name>
    <name type="synonym">Merluccius cadenati</name>
    <dbReference type="NCBI Taxonomy" id="89951"/>
    <lineage>
        <taxon>Eukaryota</taxon>
        <taxon>Metazoa</taxon>
        <taxon>Chordata</taxon>
        <taxon>Craniata</taxon>
        <taxon>Vertebrata</taxon>
        <taxon>Euteleostomi</taxon>
        <taxon>Actinopterygii</taxon>
        <taxon>Neopterygii</taxon>
        <taxon>Teleostei</taxon>
        <taxon>Neoteleostei</taxon>
        <taxon>Acanthomorphata</taxon>
        <taxon>Zeiogadaria</taxon>
        <taxon>Gadariae</taxon>
        <taxon>Gadiformes</taxon>
        <taxon>Gadoidei</taxon>
        <taxon>Merlucciidae</taxon>
        <taxon>Merluccius</taxon>
    </lineage>
</organism>
<gene>
    <name evidence="3" type="primary">SPEF2_2</name>
    <name evidence="3" type="ORF">N1851_030655</name>
</gene>
<keyword evidence="4" id="KW-1185">Reference proteome</keyword>
<reference evidence="3" key="1">
    <citation type="journal article" date="2023" name="Front. Mar. Sci.">
        <title>A new Merluccius polli reference genome to investigate the effects of global change in West African waters.</title>
        <authorList>
            <person name="Mateo J.L."/>
            <person name="Blanco-Fernandez C."/>
            <person name="Garcia-Vazquez E."/>
            <person name="Machado-Schiaffino G."/>
        </authorList>
    </citation>
    <scope>NUCLEOTIDE SEQUENCE</scope>
    <source>
        <strain evidence="3">C29</strain>
        <tissue evidence="3">Fin</tissue>
    </source>
</reference>
<keyword evidence="3" id="KW-0282">Flagellum</keyword>
<evidence type="ECO:0000256" key="1">
    <source>
        <dbReference type="SAM" id="MobiDB-lite"/>
    </source>
</evidence>
<evidence type="ECO:0000259" key="2">
    <source>
        <dbReference type="Pfam" id="PF24082"/>
    </source>
</evidence>